<accession>A0A9W8GGZ0</accession>
<sequence length="422" mass="46430">MTPLYFERPVGVTGFMDFDVLKSSFYRTLTRCLPHALGTNFRSSDDPSMPYLVTVNPAAPNLPPVTRHVDDKCTVAAMRQSGFMPHVQPKAILCETAKVTRNPLGGDPLVTLDIVYMSDGVGVLLVISHAIVDMGAYCRFMIEWGLVVKAVARGDVGVPSEMDTDRGKFWSLVTECAEPAPTIEFEMHLAELNAAGAKVPLANPQPVTIIRLGADPKAVAKLSQTRDRLCPGISVPNFISALLWRITGQASESEYAYFSSSLTIRSDARFSEYWGNTSTFRFMYARRDHLIGESVGDVARRVQDSVNGFGVTEFAHILDLFTAKDSWFSRGLVKYVGATGVPRLSVVNMSRSIPFYDVDFGWGRPVKVMYQVVGIAGLCFLTPWSQDGGIEAFVCLPERTANALVADELVVRHFDVARVPND</sequence>
<dbReference type="PANTHER" id="PTHR31896:SF64">
    <property type="entry name" value="TRICHOTHECENE 3-O-ACETYLTRANSFERASE"/>
    <property type="match status" value="1"/>
</dbReference>
<dbReference type="Pfam" id="PF02458">
    <property type="entry name" value="Transferase"/>
    <property type="match status" value="1"/>
</dbReference>
<gene>
    <name evidence="2" type="ORF">IWW39_002382</name>
</gene>
<dbReference type="InterPro" id="IPR023213">
    <property type="entry name" value="CAT-like_dom_sf"/>
</dbReference>
<dbReference type="PANTHER" id="PTHR31896">
    <property type="entry name" value="FAMILY REGULATORY PROTEIN, PUTATIVE (AFU_ORTHOLOGUE AFUA_3G14730)-RELATED"/>
    <property type="match status" value="1"/>
</dbReference>
<keyword evidence="3" id="KW-1185">Reference proteome</keyword>
<dbReference type="Proteomes" id="UP001151516">
    <property type="component" value="Unassembled WGS sequence"/>
</dbReference>
<comment type="caution">
    <text evidence="2">The sequence shown here is derived from an EMBL/GenBank/DDBJ whole genome shotgun (WGS) entry which is preliminary data.</text>
</comment>
<keyword evidence="1" id="KW-0808">Transferase</keyword>
<proteinExistence type="predicted"/>
<dbReference type="EMBL" id="JANBTX010000052">
    <property type="protein sequence ID" value="KAJ2688182.1"/>
    <property type="molecule type" value="Genomic_DNA"/>
</dbReference>
<dbReference type="AlphaFoldDB" id="A0A9W8GGZ0"/>
<dbReference type="GO" id="GO:0016740">
    <property type="term" value="F:transferase activity"/>
    <property type="evidence" value="ECO:0007669"/>
    <property type="project" value="UniProtKB-KW"/>
</dbReference>
<evidence type="ECO:0000313" key="3">
    <source>
        <dbReference type="Proteomes" id="UP001151516"/>
    </source>
</evidence>
<evidence type="ECO:0000256" key="1">
    <source>
        <dbReference type="ARBA" id="ARBA00022679"/>
    </source>
</evidence>
<dbReference type="OrthoDB" id="671439at2759"/>
<dbReference type="Gene3D" id="3.30.559.10">
    <property type="entry name" value="Chloramphenicol acetyltransferase-like domain"/>
    <property type="match status" value="2"/>
</dbReference>
<organism evidence="2 3">
    <name type="scientific">Coemansia spiralis</name>
    <dbReference type="NCBI Taxonomy" id="417178"/>
    <lineage>
        <taxon>Eukaryota</taxon>
        <taxon>Fungi</taxon>
        <taxon>Fungi incertae sedis</taxon>
        <taxon>Zoopagomycota</taxon>
        <taxon>Kickxellomycotina</taxon>
        <taxon>Kickxellomycetes</taxon>
        <taxon>Kickxellales</taxon>
        <taxon>Kickxellaceae</taxon>
        <taxon>Coemansia</taxon>
    </lineage>
</organism>
<evidence type="ECO:0000313" key="2">
    <source>
        <dbReference type="EMBL" id="KAJ2688182.1"/>
    </source>
</evidence>
<dbReference type="InterPro" id="IPR051283">
    <property type="entry name" value="Sec_Metabolite_Acyltrans"/>
</dbReference>
<protein>
    <submittedName>
        <fullName evidence="2">Uncharacterized protein</fullName>
    </submittedName>
</protein>
<name>A0A9W8GGZ0_9FUNG</name>
<reference evidence="2" key="1">
    <citation type="submission" date="2022-07" db="EMBL/GenBank/DDBJ databases">
        <title>Phylogenomic reconstructions and comparative analyses of Kickxellomycotina fungi.</title>
        <authorList>
            <person name="Reynolds N.K."/>
            <person name="Stajich J.E."/>
            <person name="Barry K."/>
            <person name="Grigoriev I.V."/>
            <person name="Crous P."/>
            <person name="Smith M.E."/>
        </authorList>
    </citation>
    <scope>NUCLEOTIDE SEQUENCE</scope>
    <source>
        <strain evidence="2">CBS 109367</strain>
    </source>
</reference>